<dbReference type="EMBL" id="AF265270">
    <property type="protein sequence ID" value="AAK01332.1"/>
    <property type="molecule type" value="Genomic_DNA"/>
</dbReference>
<sequence length="70" mass="7636">MQSEALQDQKQWGASPARVLQPLNAGRFLHLANLSCASSGSARFGLWVKFSASGHLSLEVAQHFAESRRP</sequence>
<evidence type="ECO:0000313" key="1">
    <source>
        <dbReference type="EMBL" id="AAK01332.1"/>
    </source>
</evidence>
<dbReference type="AlphaFoldDB" id="Q99IZ0"/>
<name>Q99IZ0_9BACT</name>
<accession>Q99IZ0</accession>
<protein>
    <submittedName>
        <fullName evidence="1">Uncharacterized protein</fullName>
    </submittedName>
</protein>
<organism evidence="1">
    <name type="scientific">uncultured bacterium Bal2-15</name>
    <dbReference type="NCBI Taxonomy" id="138998"/>
    <lineage>
        <taxon>Bacteria</taxon>
        <taxon>environmental samples</taxon>
    </lineage>
</organism>
<proteinExistence type="predicted"/>
<reference evidence="1" key="1">
    <citation type="journal article" date="2001" name="Appl. Environ. Microbiol.">
        <title>Gene cassette PCR: sequence-independent recovery of entire genes from environmental DNA.</title>
        <authorList>
            <person name="Stokes H.W."/>
            <person name="Holmes A.J."/>
            <person name="Nield B.S."/>
            <person name="Holley M.P."/>
            <person name="Nevalainen K.M."/>
            <person name="Mabbutt B.C."/>
            <person name="Gillings M.R."/>
        </authorList>
    </citation>
    <scope>NUCLEOTIDE SEQUENCE</scope>
</reference>